<evidence type="ECO:0000259" key="6">
    <source>
        <dbReference type="PROSITE" id="PS50157"/>
    </source>
</evidence>
<keyword evidence="3" id="KW-0862">Zinc</keyword>
<feature type="region of interest" description="Disordered" evidence="5">
    <location>
        <begin position="396"/>
        <end position="416"/>
    </location>
</feature>
<feature type="region of interest" description="Disordered" evidence="5">
    <location>
        <begin position="261"/>
        <end position="330"/>
    </location>
</feature>
<keyword evidence="2 4" id="KW-0863">Zinc-finger</keyword>
<evidence type="ECO:0000313" key="8">
    <source>
        <dbReference type="Proteomes" id="UP001359485"/>
    </source>
</evidence>
<evidence type="ECO:0000256" key="1">
    <source>
        <dbReference type="ARBA" id="ARBA00022723"/>
    </source>
</evidence>
<dbReference type="Proteomes" id="UP001359485">
    <property type="component" value="Unassembled WGS sequence"/>
</dbReference>
<dbReference type="InterPro" id="IPR022755">
    <property type="entry name" value="Znf_C2H2_jaz"/>
</dbReference>
<feature type="compositionally biased region" description="Basic and acidic residues" evidence="5">
    <location>
        <begin position="321"/>
        <end position="330"/>
    </location>
</feature>
<comment type="caution">
    <text evidence="7">The sequence shown here is derived from an EMBL/GenBank/DDBJ whole genome shotgun (WGS) entry which is preliminary data.</text>
</comment>
<dbReference type="InterPro" id="IPR019496">
    <property type="entry name" value="NUFIP1_cons_dom"/>
</dbReference>
<feature type="domain" description="C2H2-type" evidence="6">
    <location>
        <begin position="177"/>
        <end position="199"/>
    </location>
</feature>
<feature type="compositionally biased region" description="Low complexity" evidence="5">
    <location>
        <begin position="63"/>
        <end position="78"/>
    </location>
</feature>
<dbReference type="InterPro" id="IPR013087">
    <property type="entry name" value="Znf_C2H2_type"/>
</dbReference>
<reference evidence="7 8" key="1">
    <citation type="submission" date="2023-09" db="EMBL/GenBank/DDBJ databases">
        <title>Genomes of two closely related lineages of the louse Polyplax serrata with different host specificities.</title>
        <authorList>
            <person name="Martinu J."/>
            <person name="Tarabai H."/>
            <person name="Stefka J."/>
            <person name="Hypsa V."/>
        </authorList>
    </citation>
    <scope>NUCLEOTIDE SEQUENCE [LARGE SCALE GENOMIC DNA]</scope>
    <source>
        <strain evidence="7">98ZLc_SE</strain>
    </source>
</reference>
<gene>
    <name evidence="7" type="ORF">RUM44_006977</name>
</gene>
<evidence type="ECO:0000256" key="5">
    <source>
        <dbReference type="SAM" id="MobiDB-lite"/>
    </source>
</evidence>
<protein>
    <recommendedName>
        <fullName evidence="6">C2H2-type domain-containing protein</fullName>
    </recommendedName>
</protein>
<evidence type="ECO:0000256" key="2">
    <source>
        <dbReference type="ARBA" id="ARBA00022771"/>
    </source>
</evidence>
<dbReference type="Pfam" id="PF10453">
    <property type="entry name" value="NUFIP1"/>
    <property type="match status" value="1"/>
</dbReference>
<feature type="compositionally biased region" description="Basic and acidic residues" evidence="5">
    <location>
        <begin position="261"/>
        <end position="281"/>
    </location>
</feature>
<dbReference type="SMART" id="SM00355">
    <property type="entry name" value="ZnF_C2H2"/>
    <property type="match status" value="2"/>
</dbReference>
<dbReference type="PROSITE" id="PS50157">
    <property type="entry name" value="ZINC_FINGER_C2H2_2"/>
    <property type="match status" value="1"/>
</dbReference>
<dbReference type="Pfam" id="PF12171">
    <property type="entry name" value="zf-C2H2_jaz"/>
    <property type="match status" value="1"/>
</dbReference>
<feature type="compositionally biased region" description="Basic residues" evidence="5">
    <location>
        <begin position="304"/>
        <end position="317"/>
    </location>
</feature>
<dbReference type="PANTHER" id="PTHR13309">
    <property type="entry name" value="NUCLEAR FRAGILE X MENTAL RETARDATION PROTEIN INTERACTING PROTEIN 1"/>
    <property type="match status" value="1"/>
</dbReference>
<dbReference type="PANTHER" id="PTHR13309:SF0">
    <property type="entry name" value="FMR1-INTERACTING PROTEIN NUFIP1"/>
    <property type="match status" value="1"/>
</dbReference>
<feature type="compositionally biased region" description="Pro residues" evidence="5">
    <location>
        <begin position="42"/>
        <end position="57"/>
    </location>
</feature>
<name>A0ABR1AZE5_POLSC</name>
<keyword evidence="8" id="KW-1185">Reference proteome</keyword>
<organism evidence="7 8">
    <name type="scientific">Polyplax serrata</name>
    <name type="common">Common mouse louse</name>
    <dbReference type="NCBI Taxonomy" id="468196"/>
    <lineage>
        <taxon>Eukaryota</taxon>
        <taxon>Metazoa</taxon>
        <taxon>Ecdysozoa</taxon>
        <taxon>Arthropoda</taxon>
        <taxon>Hexapoda</taxon>
        <taxon>Insecta</taxon>
        <taxon>Pterygota</taxon>
        <taxon>Neoptera</taxon>
        <taxon>Paraneoptera</taxon>
        <taxon>Psocodea</taxon>
        <taxon>Troctomorpha</taxon>
        <taxon>Phthiraptera</taxon>
        <taxon>Anoplura</taxon>
        <taxon>Polyplacidae</taxon>
        <taxon>Polyplax</taxon>
    </lineage>
</organism>
<proteinExistence type="predicted"/>
<sequence>MGLNPRGRGRGRGGKGNFQNKGRRGGGMGGQGPMFRAGPPGMFCPPPMGFPPEPPFGGPFFPGPSGFNFGPPRPGFGKFPRKNFKKRVPPKNNEQPVPEIDLTKPWVTEEIKSEDAKKQELLEVWRKTKDDGDWSNYKSQKQVVKTLYDKAKDEYLATHQEEAAYWKSVEMITAKKYYCETCDKSFKSDDALLLHEAEHETCGREGCEFTAHPKIIAKHVKMQHDTGLFKRIGKLYTDEEIAKWIEERKKKYPSRKVIEEKKAMEQEKQNRGEKIKEDNSKFNKSFQNKMSGKKSSKKVDNIPKRNRRLKKKKHKTTPSRDTNELDLDRRSIPMFCGIGNGSEQKPEENNVNDLEISDEEWDSHMSELPEKPLINSSLGLLASAYDSDERTIEGDVCEKKKSKSISDDENSSPEEVKTISVKRLPLEQNTEQIEVVKTKRPNNKKDLHQNKRQKTSLMNNNECNGSRELTLLEKLLKNEIRHERNLILQCVHYIVKNNYFGVA</sequence>
<accession>A0ABR1AZE5</accession>
<dbReference type="PROSITE" id="PS00028">
    <property type="entry name" value="ZINC_FINGER_C2H2_1"/>
    <property type="match status" value="1"/>
</dbReference>
<feature type="compositionally biased region" description="Basic residues" evidence="5">
    <location>
        <begin position="79"/>
        <end position="89"/>
    </location>
</feature>
<dbReference type="InterPro" id="IPR039136">
    <property type="entry name" value="NUFIP1-like"/>
</dbReference>
<evidence type="ECO:0000256" key="4">
    <source>
        <dbReference type="PROSITE-ProRule" id="PRU00042"/>
    </source>
</evidence>
<evidence type="ECO:0000313" key="7">
    <source>
        <dbReference type="EMBL" id="KAK6631947.1"/>
    </source>
</evidence>
<dbReference type="EMBL" id="JAWJWF010000005">
    <property type="protein sequence ID" value="KAK6631947.1"/>
    <property type="molecule type" value="Genomic_DNA"/>
</dbReference>
<keyword evidence="1" id="KW-0479">Metal-binding</keyword>
<feature type="region of interest" description="Disordered" evidence="5">
    <location>
        <begin position="1"/>
        <end position="98"/>
    </location>
</feature>
<evidence type="ECO:0000256" key="3">
    <source>
        <dbReference type="ARBA" id="ARBA00022833"/>
    </source>
</evidence>